<dbReference type="PANTHER" id="PTHR11567:SF110">
    <property type="entry name" value="2-PHOSPHOXYLOSE PHOSPHATASE 1"/>
    <property type="match status" value="1"/>
</dbReference>
<dbReference type="CDD" id="cd06174">
    <property type="entry name" value="MFS"/>
    <property type="match status" value="1"/>
</dbReference>
<evidence type="ECO:0000256" key="3">
    <source>
        <dbReference type="SAM" id="Phobius"/>
    </source>
</evidence>
<keyword evidence="3" id="KW-1133">Transmembrane helix</keyword>
<dbReference type="InterPro" id="IPR036259">
    <property type="entry name" value="MFS_trans_sf"/>
</dbReference>
<dbReference type="EMBL" id="BDIP01000932">
    <property type="protein sequence ID" value="GIQ83119.1"/>
    <property type="molecule type" value="Genomic_DNA"/>
</dbReference>
<dbReference type="Gene3D" id="1.20.1250.20">
    <property type="entry name" value="MFS general substrate transporter like domains"/>
    <property type="match status" value="1"/>
</dbReference>
<keyword evidence="3" id="KW-0472">Membrane</keyword>
<keyword evidence="2" id="KW-0378">Hydrolase</keyword>
<sequence length="441" mass="49976">ISSVIAALGSLIFANAQEFTMVFIGRFLVGLGGSLVFVPTIKLLTLYYSPKAFAKVTGILIAFAGVGSLLSTSPLEWMSTKYDTFVTRHGARSTQNPFPTEPDAWHCDLNYLMMYADGDDPIEQPLYLEFYYDNGYNALPGTCMLGELTCVGRDMEKARGEWYRNRYVNELGLLPDTMDPTTLYLRSTDIQRTKESLMAQLNGLYPESARQHRLHVHTGDSGYDDMIPQWSRCPRMHQMYYGGINEEPFYLDYMATIQPELDSINAKTGGDMTWVPIYDNLDCRNASAMEFPFGITEHEYLTSIDAANFEMYAQFTNQTEYLQLYIGMFVQEISDMLVDAAAGNLEYTFAMHSGHDSTISPLMGVLQDWDYTWPPYASVIAFELYSDDRGEQYIKSRYLDRDLRPPFCNGLVYCPLDMFVAGLAEFAVPGVNSYLERCVAL</sequence>
<dbReference type="InterPro" id="IPR029033">
    <property type="entry name" value="His_PPase_superfam"/>
</dbReference>
<feature type="transmembrane region" description="Helical" evidence="3">
    <location>
        <begin position="26"/>
        <end position="45"/>
    </location>
</feature>
<evidence type="ECO:0000313" key="4">
    <source>
        <dbReference type="EMBL" id="GIQ83119.1"/>
    </source>
</evidence>
<comment type="similarity">
    <text evidence="1">Belongs to the histidine acid phosphatase family.</text>
</comment>
<feature type="non-terminal residue" evidence="4">
    <location>
        <position position="1"/>
    </location>
</feature>
<dbReference type="PANTHER" id="PTHR11567">
    <property type="entry name" value="ACID PHOSPHATASE-RELATED"/>
    <property type="match status" value="1"/>
</dbReference>
<evidence type="ECO:0000256" key="1">
    <source>
        <dbReference type="ARBA" id="ARBA00005375"/>
    </source>
</evidence>
<evidence type="ECO:0000313" key="5">
    <source>
        <dbReference type="Proteomes" id="UP000265618"/>
    </source>
</evidence>
<accession>A0A9K3CWX0</accession>
<dbReference type="Gene3D" id="3.40.50.1240">
    <property type="entry name" value="Phosphoglycerate mutase-like"/>
    <property type="match status" value="1"/>
</dbReference>
<reference evidence="4 5" key="1">
    <citation type="journal article" date="2018" name="PLoS ONE">
        <title>The draft genome of Kipferlia bialata reveals reductive genome evolution in fornicate parasites.</title>
        <authorList>
            <person name="Tanifuji G."/>
            <person name="Takabayashi S."/>
            <person name="Kume K."/>
            <person name="Takagi M."/>
            <person name="Nakayama T."/>
            <person name="Kamikawa R."/>
            <person name="Inagaki Y."/>
            <person name="Hashimoto T."/>
        </authorList>
    </citation>
    <scope>NUCLEOTIDE SEQUENCE [LARGE SCALE GENOMIC DNA]</scope>
    <source>
        <strain evidence="4">NY0173</strain>
    </source>
</reference>
<name>A0A9K3CWX0_9EUKA</name>
<organism evidence="4 5">
    <name type="scientific">Kipferlia bialata</name>
    <dbReference type="NCBI Taxonomy" id="797122"/>
    <lineage>
        <taxon>Eukaryota</taxon>
        <taxon>Metamonada</taxon>
        <taxon>Carpediemonas-like organisms</taxon>
        <taxon>Kipferlia</taxon>
    </lineage>
</organism>
<keyword evidence="3" id="KW-0812">Transmembrane</keyword>
<dbReference type="Proteomes" id="UP000265618">
    <property type="component" value="Unassembled WGS sequence"/>
</dbReference>
<protein>
    <submittedName>
        <fullName evidence="4">Histidine phosphatase superfamily protein, clade-2</fullName>
    </submittedName>
</protein>
<keyword evidence="5" id="KW-1185">Reference proteome</keyword>
<dbReference type="OrthoDB" id="10257284at2759"/>
<comment type="caution">
    <text evidence="4">The sequence shown here is derived from an EMBL/GenBank/DDBJ whole genome shotgun (WGS) entry which is preliminary data.</text>
</comment>
<gene>
    <name evidence="4" type="ORF">KIPB_004384</name>
</gene>
<dbReference type="InterPro" id="IPR050645">
    <property type="entry name" value="Histidine_acid_phosphatase"/>
</dbReference>
<dbReference type="GO" id="GO:0016791">
    <property type="term" value="F:phosphatase activity"/>
    <property type="evidence" value="ECO:0007669"/>
    <property type="project" value="TreeGrafter"/>
</dbReference>
<dbReference type="SUPFAM" id="SSF53254">
    <property type="entry name" value="Phosphoglycerate mutase-like"/>
    <property type="match status" value="1"/>
</dbReference>
<feature type="transmembrane region" description="Helical" evidence="3">
    <location>
        <begin position="52"/>
        <end position="70"/>
    </location>
</feature>
<evidence type="ECO:0000256" key="2">
    <source>
        <dbReference type="ARBA" id="ARBA00022801"/>
    </source>
</evidence>
<dbReference type="CDD" id="cd07061">
    <property type="entry name" value="HP_HAP_like"/>
    <property type="match status" value="1"/>
</dbReference>
<dbReference type="AlphaFoldDB" id="A0A9K3CWX0"/>
<dbReference type="InterPro" id="IPR000560">
    <property type="entry name" value="His_Pase_clade-2"/>
</dbReference>
<dbReference type="SUPFAM" id="SSF103473">
    <property type="entry name" value="MFS general substrate transporter"/>
    <property type="match status" value="1"/>
</dbReference>
<proteinExistence type="inferred from homology"/>
<dbReference type="Pfam" id="PF00328">
    <property type="entry name" value="His_Phos_2"/>
    <property type="match status" value="1"/>
</dbReference>